<keyword evidence="6 9" id="KW-1133">Transmembrane helix</keyword>
<keyword evidence="5 9" id="KW-0812">Transmembrane</keyword>
<feature type="transmembrane region" description="Helical" evidence="9">
    <location>
        <begin position="138"/>
        <end position="160"/>
    </location>
</feature>
<keyword evidence="7 9" id="KW-0472">Membrane</keyword>
<evidence type="ECO:0000256" key="6">
    <source>
        <dbReference type="ARBA" id="ARBA00022989"/>
    </source>
</evidence>
<keyword evidence="2 9" id="KW-0813">Transport</keyword>
<dbReference type="PANTHER" id="PTHR35011">
    <property type="entry name" value="2,3-DIKETO-L-GULONATE TRAP TRANSPORTER SMALL PERMEASE PROTEIN YIAM"/>
    <property type="match status" value="1"/>
</dbReference>
<gene>
    <name evidence="11" type="ORF">H1S06_03085</name>
</gene>
<evidence type="ECO:0000259" key="10">
    <source>
        <dbReference type="Pfam" id="PF04290"/>
    </source>
</evidence>
<proteinExistence type="inferred from homology"/>
<keyword evidence="12" id="KW-1185">Reference proteome</keyword>
<comment type="similarity">
    <text evidence="8 9">Belongs to the TRAP transporter small permease family.</text>
</comment>
<evidence type="ECO:0000313" key="11">
    <source>
        <dbReference type="EMBL" id="MBA4501352.1"/>
    </source>
</evidence>
<name>A0A7W1WWC0_9GAMM</name>
<dbReference type="InterPro" id="IPR007387">
    <property type="entry name" value="TRAP_DctQ"/>
</dbReference>
<feature type="transmembrane region" description="Helical" evidence="9">
    <location>
        <begin position="93"/>
        <end position="115"/>
    </location>
</feature>
<dbReference type="AlphaFoldDB" id="A0A7W1WWC0"/>
<organism evidence="11 12">
    <name type="scientific">Marinobacterium marinum</name>
    <dbReference type="NCBI Taxonomy" id="2756129"/>
    <lineage>
        <taxon>Bacteria</taxon>
        <taxon>Pseudomonadati</taxon>
        <taxon>Pseudomonadota</taxon>
        <taxon>Gammaproteobacteria</taxon>
        <taxon>Oceanospirillales</taxon>
        <taxon>Oceanospirillaceae</taxon>
        <taxon>Marinobacterium</taxon>
    </lineage>
</organism>
<sequence length="172" mass="19340">MFMPVRQLAEAIERLSVRVGKSGALILPLLILTILVNVILRYVFDIGLIELEELQWHLNATVVMCCLAYTLQADEHVRVDLVYNRLGSRGRSWINLLGLVLLFLPFTGLLSWHAWKLAAYSWELKEGSPMPSGLPARYLIKGMMAVGMTLLMLQGIALLLKSLCHLVARRAD</sequence>
<dbReference type="InterPro" id="IPR055348">
    <property type="entry name" value="DctQ"/>
</dbReference>
<keyword evidence="4 9" id="KW-0997">Cell inner membrane</keyword>
<evidence type="ECO:0000313" key="12">
    <source>
        <dbReference type="Proteomes" id="UP000538931"/>
    </source>
</evidence>
<protein>
    <recommendedName>
        <fullName evidence="9">TRAP transporter small permease protein</fullName>
    </recommendedName>
</protein>
<evidence type="ECO:0000256" key="4">
    <source>
        <dbReference type="ARBA" id="ARBA00022519"/>
    </source>
</evidence>
<comment type="function">
    <text evidence="9">Part of the tripartite ATP-independent periplasmic (TRAP) transport system.</text>
</comment>
<dbReference type="PANTHER" id="PTHR35011:SF4">
    <property type="entry name" value="SLL1102 PROTEIN"/>
    <property type="match status" value="1"/>
</dbReference>
<reference evidence="11 12" key="1">
    <citation type="submission" date="2020-07" db="EMBL/GenBank/DDBJ databases">
        <title>Bacterium isolated from marien macroalgae.</title>
        <authorList>
            <person name="Zhu K."/>
            <person name="Lu D."/>
            <person name="Du Z."/>
        </authorList>
    </citation>
    <scope>NUCLEOTIDE SEQUENCE [LARGE SCALE GENOMIC DNA]</scope>
    <source>
        <strain evidence="11 12">3-1745</strain>
    </source>
</reference>
<evidence type="ECO:0000256" key="2">
    <source>
        <dbReference type="ARBA" id="ARBA00022448"/>
    </source>
</evidence>
<feature type="domain" description="Tripartite ATP-independent periplasmic transporters DctQ component" evidence="10">
    <location>
        <begin position="30"/>
        <end position="164"/>
    </location>
</feature>
<dbReference type="GO" id="GO:0022857">
    <property type="term" value="F:transmembrane transporter activity"/>
    <property type="evidence" value="ECO:0007669"/>
    <property type="project" value="UniProtKB-UniRule"/>
</dbReference>
<comment type="subunit">
    <text evidence="9">The complex comprises the extracytoplasmic solute receptor protein and the two transmembrane proteins.</text>
</comment>
<accession>A0A7W1WWC0</accession>
<evidence type="ECO:0000256" key="8">
    <source>
        <dbReference type="ARBA" id="ARBA00038436"/>
    </source>
</evidence>
<feature type="transmembrane region" description="Helical" evidence="9">
    <location>
        <begin position="24"/>
        <end position="44"/>
    </location>
</feature>
<evidence type="ECO:0000256" key="9">
    <source>
        <dbReference type="RuleBase" id="RU369079"/>
    </source>
</evidence>
<comment type="subcellular location">
    <subcellularLocation>
        <location evidence="1 9">Cell inner membrane</location>
        <topology evidence="1 9">Multi-pass membrane protein</topology>
    </subcellularLocation>
</comment>
<dbReference type="GO" id="GO:0005886">
    <property type="term" value="C:plasma membrane"/>
    <property type="evidence" value="ECO:0007669"/>
    <property type="project" value="UniProtKB-SubCell"/>
</dbReference>
<evidence type="ECO:0000256" key="7">
    <source>
        <dbReference type="ARBA" id="ARBA00023136"/>
    </source>
</evidence>
<dbReference type="Proteomes" id="UP000538931">
    <property type="component" value="Unassembled WGS sequence"/>
</dbReference>
<keyword evidence="3" id="KW-1003">Cell membrane</keyword>
<feature type="transmembrane region" description="Helical" evidence="9">
    <location>
        <begin position="56"/>
        <end position="72"/>
    </location>
</feature>
<dbReference type="EMBL" id="JACEMT010000033">
    <property type="protein sequence ID" value="MBA4501352.1"/>
    <property type="molecule type" value="Genomic_DNA"/>
</dbReference>
<evidence type="ECO:0000256" key="5">
    <source>
        <dbReference type="ARBA" id="ARBA00022692"/>
    </source>
</evidence>
<evidence type="ECO:0000256" key="3">
    <source>
        <dbReference type="ARBA" id="ARBA00022475"/>
    </source>
</evidence>
<comment type="caution">
    <text evidence="11">The sequence shown here is derived from an EMBL/GenBank/DDBJ whole genome shotgun (WGS) entry which is preliminary data.</text>
</comment>
<evidence type="ECO:0000256" key="1">
    <source>
        <dbReference type="ARBA" id="ARBA00004429"/>
    </source>
</evidence>
<dbReference type="Pfam" id="PF04290">
    <property type="entry name" value="DctQ"/>
    <property type="match status" value="1"/>
</dbReference>